<protein>
    <submittedName>
        <fullName evidence="1">Uncharacterized protein</fullName>
    </submittedName>
</protein>
<name>A0ACB6QU28_9PLEO</name>
<comment type="caution">
    <text evidence="1">The sequence shown here is derived from an EMBL/GenBank/DDBJ whole genome shotgun (WGS) entry which is preliminary data.</text>
</comment>
<proteinExistence type="predicted"/>
<evidence type="ECO:0000313" key="2">
    <source>
        <dbReference type="Proteomes" id="UP000799755"/>
    </source>
</evidence>
<dbReference type="EMBL" id="MU003508">
    <property type="protein sequence ID" value="KAF2470488.1"/>
    <property type="molecule type" value="Genomic_DNA"/>
</dbReference>
<dbReference type="Proteomes" id="UP000799755">
    <property type="component" value="Unassembled WGS sequence"/>
</dbReference>
<accession>A0ACB6QU28</accession>
<keyword evidence="2" id="KW-1185">Reference proteome</keyword>
<sequence>MAAPNHSSGLEKRKRSKKKKSRTLVLSSDSESDVDTGKKSRNEKGESVKKSGDVKGSSPEKIAKKGKKEKKRAKSDASSSSPLPNSEDATTARQGEELVDTPPTPAKSTPTTARPKQDFTSIYLHKVTTELADDLDKVREANDFTNRSLPMLIHALKQGESIFGAEERKRVESAANV</sequence>
<gene>
    <name evidence="1" type="ORF">BDR25DRAFT_287455</name>
</gene>
<evidence type="ECO:0000313" key="1">
    <source>
        <dbReference type="EMBL" id="KAF2470488.1"/>
    </source>
</evidence>
<reference evidence="1" key="1">
    <citation type="journal article" date="2020" name="Stud. Mycol.">
        <title>101 Dothideomycetes genomes: a test case for predicting lifestyles and emergence of pathogens.</title>
        <authorList>
            <person name="Haridas S."/>
            <person name="Albert R."/>
            <person name="Binder M."/>
            <person name="Bloem J."/>
            <person name="Labutti K."/>
            <person name="Salamov A."/>
            <person name="Andreopoulos B."/>
            <person name="Baker S."/>
            <person name="Barry K."/>
            <person name="Bills G."/>
            <person name="Bluhm B."/>
            <person name="Cannon C."/>
            <person name="Castanera R."/>
            <person name="Culley D."/>
            <person name="Daum C."/>
            <person name="Ezra D."/>
            <person name="Gonzalez J."/>
            <person name="Henrissat B."/>
            <person name="Kuo A."/>
            <person name="Liang C."/>
            <person name="Lipzen A."/>
            <person name="Lutzoni F."/>
            <person name="Magnuson J."/>
            <person name="Mondo S."/>
            <person name="Nolan M."/>
            <person name="Ohm R."/>
            <person name="Pangilinan J."/>
            <person name="Park H.-J."/>
            <person name="Ramirez L."/>
            <person name="Alfaro M."/>
            <person name="Sun H."/>
            <person name="Tritt A."/>
            <person name="Yoshinaga Y."/>
            <person name="Zwiers L.-H."/>
            <person name="Turgeon B."/>
            <person name="Goodwin S."/>
            <person name="Spatafora J."/>
            <person name="Crous P."/>
            <person name="Grigoriev I."/>
        </authorList>
    </citation>
    <scope>NUCLEOTIDE SEQUENCE</scope>
    <source>
        <strain evidence="1">ATCC 200398</strain>
    </source>
</reference>
<organism evidence="1 2">
    <name type="scientific">Lindgomyces ingoldianus</name>
    <dbReference type="NCBI Taxonomy" id="673940"/>
    <lineage>
        <taxon>Eukaryota</taxon>
        <taxon>Fungi</taxon>
        <taxon>Dikarya</taxon>
        <taxon>Ascomycota</taxon>
        <taxon>Pezizomycotina</taxon>
        <taxon>Dothideomycetes</taxon>
        <taxon>Pleosporomycetidae</taxon>
        <taxon>Pleosporales</taxon>
        <taxon>Lindgomycetaceae</taxon>
        <taxon>Lindgomyces</taxon>
    </lineage>
</organism>